<dbReference type="PROSITE" id="PS51746">
    <property type="entry name" value="PPM_2"/>
    <property type="match status" value="1"/>
</dbReference>
<reference evidence="2" key="1">
    <citation type="journal article" date="2021" name="Proc. Natl. Acad. Sci. U.S.A.">
        <title>Three genomes in the algal genus Volvox reveal the fate of a haploid sex-determining region after a transition to homothallism.</title>
        <authorList>
            <person name="Yamamoto K."/>
            <person name="Hamaji T."/>
            <person name="Kawai-Toyooka H."/>
            <person name="Matsuzaki R."/>
            <person name="Takahashi F."/>
            <person name="Nishimura Y."/>
            <person name="Kawachi M."/>
            <person name="Noguchi H."/>
            <person name="Minakuchi Y."/>
            <person name="Umen J.G."/>
            <person name="Toyoda A."/>
            <person name="Nozaki H."/>
        </authorList>
    </citation>
    <scope>NUCLEOTIDE SEQUENCE</scope>
    <source>
        <strain evidence="2">NIES-3786</strain>
    </source>
</reference>
<dbReference type="Pfam" id="PF00481">
    <property type="entry name" value="PP2C"/>
    <property type="match status" value="2"/>
</dbReference>
<feature type="region of interest" description="Disordered" evidence="1">
    <location>
        <begin position="624"/>
        <end position="828"/>
    </location>
</feature>
<dbReference type="SUPFAM" id="SSF81606">
    <property type="entry name" value="PP2C-like"/>
    <property type="match status" value="3"/>
</dbReference>
<feature type="compositionally biased region" description="Low complexity" evidence="1">
    <location>
        <begin position="210"/>
        <end position="233"/>
    </location>
</feature>
<dbReference type="OrthoDB" id="552071at2759"/>
<feature type="region of interest" description="Disordered" evidence="1">
    <location>
        <begin position="1"/>
        <end position="46"/>
    </location>
</feature>
<dbReference type="PANTHER" id="PTHR47992">
    <property type="entry name" value="PROTEIN PHOSPHATASE"/>
    <property type="match status" value="1"/>
</dbReference>
<feature type="compositionally biased region" description="Low complexity" evidence="1">
    <location>
        <begin position="1031"/>
        <end position="1046"/>
    </location>
</feature>
<feature type="compositionally biased region" description="Gly residues" evidence="1">
    <location>
        <begin position="1095"/>
        <end position="1111"/>
    </location>
</feature>
<feature type="region of interest" description="Disordered" evidence="1">
    <location>
        <begin position="856"/>
        <end position="875"/>
    </location>
</feature>
<feature type="compositionally biased region" description="Low complexity" evidence="1">
    <location>
        <begin position="1"/>
        <end position="19"/>
    </location>
</feature>
<feature type="region of interest" description="Disordered" evidence="1">
    <location>
        <begin position="399"/>
        <end position="477"/>
    </location>
</feature>
<feature type="compositionally biased region" description="Low complexity" evidence="1">
    <location>
        <begin position="1053"/>
        <end position="1066"/>
    </location>
</feature>
<sequence length="1445" mass="150354">MSLSVSSLAASDSGAASVDTQSSPVVAGRERGRERRRTRSTSSGTGLGLLRVRSHALFLNDGEVGETGEERIIVPKQISLAAGSPDLQYDMGSCALQGVSSRMEDRVMVYDLSNHPHFSGCRRAVLMAVLDGHAGSGAVSYLEEHLAQHVLEEVANQIGSPPVLEMPQPPQHQRQHVRQNHPVQHPHHSHQHQQKNSRHSQPNLQPCQPPHARQQQQQQQQQQQAATSEAPAQRHSQQQDLVKQQPEQEEPQPAAVPGQQVLQQQQQQQPELLTQMLPQEHERRPELIFTCTTSSTLTLVTGPLKTDSRVIAAAAAPASPTTAAAVAASAAASAAAATVALAAASAAVAASPLTELMEGAGAAAEAAAERGAVPESRLTGTVEAAVRGLAVEASISPVVMPEGSPRMSSSLSLELRTPGPVGTHDWDPADVASSNGLEEWAVDDDDDDGEYDEDEEGLYGDGPWAPPLNHSAAAERRRTSLAANDSGCGCRPPDPPAALRNALLRCERELMDQDCHSGTTALVALMLGGSLWLANVGDCRAVVCDDGEARQLTVDHKAGTGRPDAGEAVFGAALLERQRLLALGVQLSADGYLQVTAPDGSCSDIAVSRNLGCAHLKDRSCSGRGGGWSHLYPPQNQGQHMHMPRRRSRGARLSACSGGSGMRTSTSDAAAAAGASATPGRGGSAGSVEWPQQQHGRQQQPRHHHASAPGSVSGGLDDLSNLRTGAQQQGVHPHSHHHHQHQHQHHHHHHHQQTRNHHTPHGHLQHHHQPTCGASSTLAEGCGTQGQVTHHIEHQIRHHRHSSHTRVDPRQSGSGMGFESRSDPPILTFSPSSIQTCQQQQQLPLQPNLQLVGSANSGLRHHRRDEPKQSLSDISGLKDSCSNHQNVQGAPDGSHLRASYEDGCSVVAKDGSGGTETTMTPLVPHPILPSITTSPVGNAVGQPPPLPPSLAQQHQHQQSELQQQYQGLSPRPPRPPLGSISGSSRVGAGADPHGSPRLQSAPAIPLFSTMTVVSGNGGCSPDQIQPPNSDAAVPGTAATTGGRVPVLQPFIDSGSRPVSRPGSRRGSGTGFTIVQASGGPSGHNLGLPPLPPSSPGGGGTAAGGAAGGRMTVGGLQQHSHHRSSSGGGGGGSGRIRERSLSPALAFCPVLGSGGGYCRLYPLEEGGSSSSGIEGSSPGGMGCGEEVASLMGDRCSMSVAAAPISGGVGRESQTPVMGLAEAATAATAGTNIVAFTAECAPVEDNEKRGHGAVDAVLKTAVTFSSWTLNSTFIRPMPEGLAAAMSAAAVESVVLTPPAPTPGGSSPATSMNAADGSAASGRRISGLFGSGVALSEASAGACSSAAGVLIPDPDLFYYEISEDSEFLICACDGLWDVMRNVDACRYVRRWLADGRSAAGAAEDLCRAALKMGSHDNISVVVLKFSDRPLVRAASSSRLRRAASEAQL</sequence>
<gene>
    <name evidence="2" type="ORF">Vretifemale_4643</name>
</gene>
<feature type="compositionally biased region" description="Low complexity" evidence="1">
    <location>
        <begin position="251"/>
        <end position="268"/>
    </location>
</feature>
<dbReference type="InterPro" id="IPR015655">
    <property type="entry name" value="PP2C"/>
</dbReference>
<feature type="region of interest" description="Disordered" evidence="1">
    <location>
        <begin position="909"/>
        <end position="1001"/>
    </location>
</feature>
<dbReference type="CDD" id="cd00143">
    <property type="entry name" value="PP2Cc"/>
    <property type="match status" value="2"/>
</dbReference>
<feature type="region of interest" description="Disordered" evidence="1">
    <location>
        <begin position="160"/>
        <end position="268"/>
    </location>
</feature>
<feature type="compositionally biased region" description="Low complexity" evidence="1">
    <location>
        <begin position="949"/>
        <end position="969"/>
    </location>
</feature>
<dbReference type="GO" id="GO:0004722">
    <property type="term" value="F:protein serine/threonine phosphatase activity"/>
    <property type="evidence" value="ECO:0007669"/>
    <property type="project" value="InterPro"/>
</dbReference>
<dbReference type="Gene3D" id="3.60.40.10">
    <property type="entry name" value="PPM-type phosphatase domain"/>
    <property type="match status" value="3"/>
</dbReference>
<evidence type="ECO:0000256" key="1">
    <source>
        <dbReference type="SAM" id="MobiDB-lite"/>
    </source>
</evidence>
<feature type="compositionally biased region" description="Basic residues" evidence="1">
    <location>
        <begin position="733"/>
        <end position="769"/>
    </location>
</feature>
<feature type="compositionally biased region" description="Acidic residues" evidence="1">
    <location>
        <begin position="440"/>
        <end position="458"/>
    </location>
</feature>
<feature type="region of interest" description="Disordered" evidence="1">
    <location>
        <begin position="1296"/>
        <end position="1315"/>
    </location>
</feature>
<protein>
    <submittedName>
        <fullName evidence="2">Uncharacterized protein</fullName>
    </submittedName>
</protein>
<name>A0A8J4DCR1_9CHLO</name>
<dbReference type="InterPro" id="IPR036457">
    <property type="entry name" value="PPM-type-like_dom_sf"/>
</dbReference>
<dbReference type="EMBL" id="BNCP01000006">
    <property type="protein sequence ID" value="GIL74708.1"/>
    <property type="molecule type" value="Genomic_DNA"/>
</dbReference>
<dbReference type="InterPro" id="IPR001932">
    <property type="entry name" value="PPM-type_phosphatase-like_dom"/>
</dbReference>
<comment type="caution">
    <text evidence="2">The sequence shown here is derived from an EMBL/GenBank/DDBJ whole genome shotgun (WGS) entry which is preliminary data.</text>
</comment>
<accession>A0A8J4DCR1</accession>
<evidence type="ECO:0000313" key="2">
    <source>
        <dbReference type="EMBL" id="GIL74708.1"/>
    </source>
</evidence>
<dbReference type="Proteomes" id="UP000747110">
    <property type="component" value="Unassembled WGS sequence"/>
</dbReference>
<proteinExistence type="predicted"/>
<evidence type="ECO:0000313" key="3">
    <source>
        <dbReference type="Proteomes" id="UP000747110"/>
    </source>
</evidence>
<organism evidence="2 3">
    <name type="scientific">Volvox reticuliferus</name>
    <dbReference type="NCBI Taxonomy" id="1737510"/>
    <lineage>
        <taxon>Eukaryota</taxon>
        <taxon>Viridiplantae</taxon>
        <taxon>Chlorophyta</taxon>
        <taxon>core chlorophytes</taxon>
        <taxon>Chlorophyceae</taxon>
        <taxon>CS clade</taxon>
        <taxon>Chlamydomonadales</taxon>
        <taxon>Volvocaceae</taxon>
        <taxon>Volvox</taxon>
    </lineage>
</organism>
<keyword evidence="3" id="KW-1185">Reference proteome</keyword>
<feature type="compositionally biased region" description="Basic residues" evidence="1">
    <location>
        <begin position="173"/>
        <end position="198"/>
    </location>
</feature>
<feature type="compositionally biased region" description="Low complexity" evidence="1">
    <location>
        <begin position="664"/>
        <end position="679"/>
    </location>
</feature>
<dbReference type="SMART" id="SM00332">
    <property type="entry name" value="PP2Cc"/>
    <property type="match status" value="1"/>
</dbReference>
<feature type="region of interest" description="Disordered" evidence="1">
    <location>
        <begin position="1017"/>
        <end position="1135"/>
    </location>
</feature>